<name>A0A9E9CC05_9CYAN</name>
<proteinExistence type="predicted"/>
<evidence type="ECO:0000313" key="2">
    <source>
        <dbReference type="Proteomes" id="UP001163152"/>
    </source>
</evidence>
<evidence type="ECO:0000313" key="1">
    <source>
        <dbReference type="EMBL" id="WAL61640.1"/>
    </source>
</evidence>
<keyword evidence="2" id="KW-1185">Reference proteome</keyword>
<sequence length="128" mass="14829">MAIAELRKNDMMAHLLDALDAKTDIGHYGRLVFAMVARHFISESELLQYLQQDPNCSEADAKALVRQVEGKDYNPPKRDRILEWQQHQDFPICPNPDDPDSCNVYKDLTFPDQVYEHINSYYEQKGNA</sequence>
<reference evidence="1" key="1">
    <citation type="submission" date="2022-12" db="EMBL/GenBank/DDBJ databases">
        <title>Polyphasic identification of a Novel Hot-Spring Cyanobacterium Ocullathermofonsia sinensis gen nov. sp. nov. and Genomic Insights on its Adaptations to the Thermal Habitat.</title>
        <authorList>
            <person name="Daroch M."/>
            <person name="Tang J."/>
            <person name="Jiang Y."/>
        </authorList>
    </citation>
    <scope>NUCLEOTIDE SEQUENCE</scope>
    <source>
        <strain evidence="1">PKUAC-SCTA174</strain>
    </source>
</reference>
<accession>A0A9E9CC05</accession>
<gene>
    <name evidence="1" type="ORF">OXH18_06555</name>
</gene>
<dbReference type="RefSeq" id="WP_268611656.1">
    <property type="nucleotide sequence ID" value="NZ_CP113797.1"/>
</dbReference>
<dbReference type="Proteomes" id="UP001163152">
    <property type="component" value="Chromosome"/>
</dbReference>
<dbReference type="KEGG" id="tsin:OXH18_06555"/>
<protein>
    <submittedName>
        <fullName evidence="1">Uncharacterized protein</fullName>
    </submittedName>
</protein>
<dbReference type="AlphaFoldDB" id="A0A9E9CC05"/>
<dbReference type="EMBL" id="CP113797">
    <property type="protein sequence ID" value="WAL61640.1"/>
    <property type="molecule type" value="Genomic_DNA"/>
</dbReference>
<organism evidence="1 2">
    <name type="scientific">Thermocoleostomius sinensis A174</name>
    <dbReference type="NCBI Taxonomy" id="2016057"/>
    <lineage>
        <taxon>Bacteria</taxon>
        <taxon>Bacillati</taxon>
        <taxon>Cyanobacteriota</taxon>
        <taxon>Cyanophyceae</taxon>
        <taxon>Oculatellales</taxon>
        <taxon>Oculatellaceae</taxon>
        <taxon>Thermocoleostomius</taxon>
    </lineage>
</organism>